<name>A0A4U6XA50_9PEZI</name>
<dbReference type="GO" id="GO:0008840">
    <property type="term" value="F:4-hydroxy-tetrahydrodipicolinate synthase activity"/>
    <property type="evidence" value="ECO:0007669"/>
    <property type="project" value="TreeGrafter"/>
</dbReference>
<dbReference type="InterPro" id="IPR013785">
    <property type="entry name" value="Aldolase_TIM"/>
</dbReference>
<evidence type="ECO:0000313" key="1">
    <source>
        <dbReference type="EMBL" id="TKW52541.1"/>
    </source>
</evidence>
<dbReference type="Proteomes" id="UP000310108">
    <property type="component" value="Unassembled WGS sequence"/>
</dbReference>
<dbReference type="PANTHER" id="PTHR12128:SF47">
    <property type="entry name" value="DIHYDRODIPICOLINATE SYNTHASE-RELATED"/>
    <property type="match status" value="1"/>
</dbReference>
<dbReference type="PANTHER" id="PTHR12128">
    <property type="entry name" value="DIHYDRODIPICOLINATE SYNTHASE"/>
    <property type="match status" value="1"/>
</dbReference>
<dbReference type="CDD" id="cd00408">
    <property type="entry name" value="DHDPS-like"/>
    <property type="match status" value="1"/>
</dbReference>
<reference evidence="1 2" key="1">
    <citation type="journal article" date="2019" name="PLoS ONE">
        <title>Comparative genome analysis indicates high evolutionary potential of pathogenicity genes in Colletotrichum tanaceti.</title>
        <authorList>
            <person name="Lelwala R.V."/>
            <person name="Korhonen P.K."/>
            <person name="Young N.D."/>
            <person name="Scott J.B."/>
            <person name="Ades P.A."/>
            <person name="Gasser R.B."/>
            <person name="Taylor P.W.J."/>
        </authorList>
    </citation>
    <scope>NUCLEOTIDE SEQUENCE [LARGE SCALE GENOMIC DNA]</scope>
    <source>
        <strain evidence="1">BRIP57314</strain>
    </source>
</reference>
<dbReference type="STRING" id="1306861.A0A4U6XA50"/>
<dbReference type="PRINTS" id="PR00146">
    <property type="entry name" value="DHPICSNTHASE"/>
</dbReference>
<organism evidence="1 2">
    <name type="scientific">Colletotrichum tanaceti</name>
    <dbReference type="NCBI Taxonomy" id="1306861"/>
    <lineage>
        <taxon>Eukaryota</taxon>
        <taxon>Fungi</taxon>
        <taxon>Dikarya</taxon>
        <taxon>Ascomycota</taxon>
        <taxon>Pezizomycotina</taxon>
        <taxon>Sordariomycetes</taxon>
        <taxon>Hypocreomycetidae</taxon>
        <taxon>Glomerellales</taxon>
        <taxon>Glomerellaceae</taxon>
        <taxon>Colletotrichum</taxon>
        <taxon>Colletotrichum destructivum species complex</taxon>
    </lineage>
</organism>
<evidence type="ECO:0000313" key="2">
    <source>
        <dbReference type="Proteomes" id="UP000310108"/>
    </source>
</evidence>
<keyword evidence="2" id="KW-1185">Reference proteome</keyword>
<accession>A0A4U6XA50</accession>
<dbReference type="AlphaFoldDB" id="A0A4U6XA50"/>
<dbReference type="OrthoDB" id="191315at2759"/>
<dbReference type="InterPro" id="IPR002220">
    <property type="entry name" value="DapA-like"/>
</dbReference>
<sequence>MRGWLPSKPIHTLVSMTVLDHSFQCRRSWLELLCITYSVTTRNRYYLFFPPSNHLSNMPSSSIAAKSTPLPPGVYTPVVTIYKTGDPEQPVDHDAMYKQCQALVKAGMHGLVYSGTNGELCLLTPDERKAMVETAVRAVRDLGKPDYPIVAGISAQSTREAILNARDAASAGARFALLLPPSYWPKALSGDATSGFFRDVADRSPIPVVVYNFPAVTSGVDLDSDQLAALASHPNIVAVKLTCGNVGKVARLASRFTPEQFGVFGGSSDYLLPTLAAGGSGCVTGMGNVFPASTSALYDLSKAGRAEEAWKLQYAVANAEWACKKGIALTKFGAWHYLGREIGVADESSWEMRRPYLPLGDAVKKWALETFAALEATEKQRPWESS</sequence>
<dbReference type="Gene3D" id="3.20.20.70">
    <property type="entry name" value="Aldolase class I"/>
    <property type="match status" value="1"/>
</dbReference>
<dbReference type="EMBL" id="PJEX01000232">
    <property type="protein sequence ID" value="TKW52541.1"/>
    <property type="molecule type" value="Genomic_DNA"/>
</dbReference>
<protein>
    <submittedName>
        <fullName evidence="1">Putative 4-hydroxy-2-oxoglutarate aldolase, mitochondrial</fullName>
    </submittedName>
</protein>
<proteinExistence type="predicted"/>
<dbReference type="SUPFAM" id="SSF51569">
    <property type="entry name" value="Aldolase"/>
    <property type="match status" value="1"/>
</dbReference>
<dbReference type="SMART" id="SM01130">
    <property type="entry name" value="DHDPS"/>
    <property type="match status" value="1"/>
</dbReference>
<gene>
    <name evidence="1" type="ORF">CTA1_13419</name>
</gene>
<comment type="caution">
    <text evidence="1">The sequence shown here is derived from an EMBL/GenBank/DDBJ whole genome shotgun (WGS) entry which is preliminary data.</text>
</comment>
<dbReference type="Pfam" id="PF00701">
    <property type="entry name" value="DHDPS"/>
    <property type="match status" value="1"/>
</dbReference>